<dbReference type="InterPro" id="IPR056373">
    <property type="entry name" value="Defensin-like_dom"/>
</dbReference>
<feature type="chain" id="PRO_5039927408" description="Defensin-like domain-containing protein" evidence="6">
    <location>
        <begin position="24"/>
        <end position="74"/>
    </location>
</feature>
<protein>
    <recommendedName>
        <fullName evidence="7">Defensin-like domain-containing protein</fullName>
    </recommendedName>
</protein>
<keyword evidence="3" id="KW-0295">Fungicide</keyword>
<keyword evidence="9" id="KW-1185">Reference proteome</keyword>
<feature type="signal peptide" evidence="6">
    <location>
        <begin position="1"/>
        <end position="23"/>
    </location>
</feature>
<dbReference type="Pfam" id="PF24552">
    <property type="entry name" value="Defensin"/>
    <property type="match status" value="1"/>
</dbReference>
<dbReference type="AlphaFoldDB" id="A0A9J5ZYZ9"/>
<keyword evidence="5" id="KW-1015">Disulfide bond</keyword>
<comment type="caution">
    <text evidence="8">The sequence shown here is derived from an EMBL/GenBank/DDBJ whole genome shotgun (WGS) entry which is preliminary data.</text>
</comment>
<evidence type="ECO:0000256" key="2">
    <source>
        <dbReference type="ARBA" id="ARBA00022529"/>
    </source>
</evidence>
<comment type="similarity">
    <text evidence="1">Belongs to the DEFL family.</text>
</comment>
<feature type="domain" description="Defensin-like" evidence="7">
    <location>
        <begin position="33"/>
        <end position="73"/>
    </location>
</feature>
<evidence type="ECO:0000256" key="4">
    <source>
        <dbReference type="ARBA" id="ARBA00022821"/>
    </source>
</evidence>
<dbReference type="EMBL" id="JACXVP010000003">
    <property type="protein sequence ID" value="KAG5617456.1"/>
    <property type="molecule type" value="Genomic_DNA"/>
</dbReference>
<keyword evidence="6" id="KW-0732">Signal</keyword>
<reference evidence="8 9" key="1">
    <citation type="submission" date="2020-09" db="EMBL/GenBank/DDBJ databases">
        <title>De no assembly of potato wild relative species, Solanum commersonii.</title>
        <authorList>
            <person name="Cho K."/>
        </authorList>
    </citation>
    <scope>NUCLEOTIDE SEQUENCE [LARGE SCALE GENOMIC DNA]</scope>
    <source>
        <strain evidence="8">LZ3.2</strain>
        <tissue evidence="8">Leaf</tissue>
    </source>
</reference>
<gene>
    <name evidence="8" type="ORF">H5410_017280</name>
</gene>
<dbReference type="Proteomes" id="UP000824120">
    <property type="component" value="Chromosome 3"/>
</dbReference>
<evidence type="ECO:0000256" key="6">
    <source>
        <dbReference type="SAM" id="SignalP"/>
    </source>
</evidence>
<evidence type="ECO:0000256" key="3">
    <source>
        <dbReference type="ARBA" id="ARBA00022577"/>
    </source>
</evidence>
<evidence type="ECO:0000259" key="7">
    <source>
        <dbReference type="Pfam" id="PF24552"/>
    </source>
</evidence>
<sequence>MALCKSYSCLLFVFLAIIGLAIARNFDEEPFSFCYEQCTKTFYNNECLSFCIRRSYNDGSCIEDSGVLTCCCKS</sequence>
<evidence type="ECO:0000313" key="9">
    <source>
        <dbReference type="Proteomes" id="UP000824120"/>
    </source>
</evidence>
<evidence type="ECO:0000256" key="5">
    <source>
        <dbReference type="ARBA" id="ARBA00023157"/>
    </source>
</evidence>
<evidence type="ECO:0000313" key="8">
    <source>
        <dbReference type="EMBL" id="KAG5617456.1"/>
    </source>
</evidence>
<proteinExistence type="inferred from homology"/>
<keyword evidence="2" id="KW-0929">Antimicrobial</keyword>
<dbReference type="GO" id="GO:0050832">
    <property type="term" value="P:defense response to fungus"/>
    <property type="evidence" value="ECO:0007669"/>
    <property type="project" value="UniProtKB-KW"/>
</dbReference>
<accession>A0A9J5ZYZ9</accession>
<dbReference type="OrthoDB" id="10499169at2759"/>
<keyword evidence="4" id="KW-0611">Plant defense</keyword>
<dbReference type="GO" id="GO:0031640">
    <property type="term" value="P:killing of cells of another organism"/>
    <property type="evidence" value="ECO:0007669"/>
    <property type="project" value="UniProtKB-KW"/>
</dbReference>
<organism evidence="8 9">
    <name type="scientific">Solanum commersonii</name>
    <name type="common">Commerson's wild potato</name>
    <name type="synonym">Commerson's nightshade</name>
    <dbReference type="NCBI Taxonomy" id="4109"/>
    <lineage>
        <taxon>Eukaryota</taxon>
        <taxon>Viridiplantae</taxon>
        <taxon>Streptophyta</taxon>
        <taxon>Embryophyta</taxon>
        <taxon>Tracheophyta</taxon>
        <taxon>Spermatophyta</taxon>
        <taxon>Magnoliopsida</taxon>
        <taxon>eudicotyledons</taxon>
        <taxon>Gunneridae</taxon>
        <taxon>Pentapetalae</taxon>
        <taxon>asterids</taxon>
        <taxon>lamiids</taxon>
        <taxon>Solanales</taxon>
        <taxon>Solanaceae</taxon>
        <taxon>Solanoideae</taxon>
        <taxon>Solaneae</taxon>
        <taxon>Solanum</taxon>
    </lineage>
</organism>
<name>A0A9J5ZYZ9_SOLCO</name>
<evidence type="ECO:0000256" key="1">
    <source>
        <dbReference type="ARBA" id="ARBA00006722"/>
    </source>
</evidence>